<evidence type="ECO:0000256" key="1">
    <source>
        <dbReference type="SAM" id="MobiDB-lite"/>
    </source>
</evidence>
<reference evidence="2" key="1">
    <citation type="submission" date="2014-11" db="EMBL/GenBank/DDBJ databases">
        <authorList>
            <person name="Otto D Thomas"/>
            <person name="Naeem Raeece"/>
        </authorList>
    </citation>
    <scope>NUCLEOTIDE SEQUENCE</scope>
</reference>
<feature type="compositionally biased region" description="Low complexity" evidence="1">
    <location>
        <begin position="45"/>
        <end position="58"/>
    </location>
</feature>
<gene>
    <name evidence="2" type="ORF">Cvel_26060</name>
</gene>
<dbReference type="VEuPathDB" id="CryptoDB:Cvel_26060"/>
<organism evidence="2">
    <name type="scientific">Chromera velia CCMP2878</name>
    <dbReference type="NCBI Taxonomy" id="1169474"/>
    <lineage>
        <taxon>Eukaryota</taxon>
        <taxon>Sar</taxon>
        <taxon>Alveolata</taxon>
        <taxon>Colpodellida</taxon>
        <taxon>Chromeraceae</taxon>
        <taxon>Chromera</taxon>
    </lineage>
</organism>
<feature type="compositionally biased region" description="Polar residues" evidence="1">
    <location>
        <begin position="73"/>
        <end position="102"/>
    </location>
</feature>
<evidence type="ECO:0000313" key="2">
    <source>
        <dbReference type="EMBL" id="CEM41489.1"/>
    </source>
</evidence>
<protein>
    <submittedName>
        <fullName evidence="2">Uncharacterized protein</fullName>
    </submittedName>
</protein>
<sequence>MLPGPPSPSGKKGGKRGSKKKGRKKKGERGGGMYEYLPMNNERGPVSSPSPTSSGDPPLETMTPESRAENGQADPSASPSDSGQVEVSEAAPNSLSETTGFQGLSGAFGHEMANSAEEDEDEEDAIAFRSPNLPANIAISSADPAEDDEASPSVFQSAQGRVTPGEGDGNSSARRLRAPQTPVSEKGGGSLVNAGASQSLGLLDDFRSAHSEEDREGEQMDDEWRSQVSETASAGLLAPPSPQNGAKTKETDMQNGDLALE</sequence>
<feature type="compositionally biased region" description="Basic residues" evidence="1">
    <location>
        <begin position="12"/>
        <end position="27"/>
    </location>
</feature>
<dbReference type="AlphaFoldDB" id="A0A0G4HBW0"/>
<dbReference type="EMBL" id="CDMZ01002245">
    <property type="protein sequence ID" value="CEM41489.1"/>
    <property type="molecule type" value="Genomic_DNA"/>
</dbReference>
<proteinExistence type="predicted"/>
<accession>A0A0G4HBW0</accession>
<name>A0A0G4HBW0_9ALVE</name>
<feature type="region of interest" description="Disordered" evidence="1">
    <location>
        <begin position="1"/>
        <end position="261"/>
    </location>
</feature>
<feature type="compositionally biased region" description="Acidic residues" evidence="1">
    <location>
        <begin position="116"/>
        <end position="125"/>
    </location>
</feature>
<feature type="compositionally biased region" description="Basic and acidic residues" evidence="1">
    <location>
        <begin position="204"/>
        <end position="213"/>
    </location>
</feature>